<dbReference type="SMART" id="SM00671">
    <property type="entry name" value="SEL1"/>
    <property type="match status" value="3"/>
</dbReference>
<keyword evidence="2" id="KW-1185">Reference proteome</keyword>
<dbReference type="Pfam" id="PF08238">
    <property type="entry name" value="Sel1"/>
    <property type="match status" value="3"/>
</dbReference>
<proteinExistence type="predicted"/>
<reference evidence="1 2" key="1">
    <citation type="submission" date="2018-08" db="EMBL/GenBank/DDBJ databases">
        <title>A genome reference for cultivated species of the human gut microbiota.</title>
        <authorList>
            <person name="Zou Y."/>
            <person name="Xue W."/>
            <person name="Luo G."/>
        </authorList>
    </citation>
    <scope>NUCLEOTIDE SEQUENCE [LARGE SCALE GENOMIC DNA]</scope>
    <source>
        <strain evidence="1 2">AM44-11BH</strain>
    </source>
</reference>
<evidence type="ECO:0000313" key="1">
    <source>
        <dbReference type="EMBL" id="RHA20889.1"/>
    </source>
</evidence>
<evidence type="ECO:0000313" key="2">
    <source>
        <dbReference type="Proteomes" id="UP000284779"/>
    </source>
</evidence>
<dbReference type="EMBL" id="QSFD01000001">
    <property type="protein sequence ID" value="RHA20889.1"/>
    <property type="molecule type" value="Genomic_DNA"/>
</dbReference>
<comment type="caution">
    <text evidence="1">The sequence shown here is derived from an EMBL/GenBank/DDBJ whole genome shotgun (WGS) entry which is preliminary data.</text>
</comment>
<dbReference type="InterPro" id="IPR006597">
    <property type="entry name" value="Sel1-like"/>
</dbReference>
<gene>
    <name evidence="1" type="ORF">DW944_01585</name>
</gene>
<sequence length="370" mass="42373">MNQFALTKSIDTYLKHNNLTMIEQSSWNNGVVVFKIEDGDGLPKSLVVIYLEKDELHLKDMVKQLYGESGNSSNLIQCTSMYEESVEDGIIIYIVTERVNQLVDLVLDGGDELKNKTEEEKKIYLYEIMYDVGMSAKYLKSKLSKLNIFVNNEELCVDNNGKGKLLLFDLIKNQVMINNEAYEISRLVKQVANGLGTGINIDVKEQTIEQLNRECLEQIEHSRKKNQQYKLIFQSNIENAKKGDEKAQYVIGYMYHKGKGVPKNYVKAADWYKKAAEHKNTKALNNLAYLYQKGKGVNKDIHKAEQLLLKSAKQGDDVACLNLGILYQTGKLGTANMEDAEYWYRKAMDKGNPTATRIYRRIQSMEQKEN</sequence>
<name>A0A413RDS1_9FIRM</name>
<accession>A0A413RDS1</accession>
<organism evidence="1 2">
    <name type="scientific">Eubacterium ventriosum</name>
    <dbReference type="NCBI Taxonomy" id="39496"/>
    <lineage>
        <taxon>Bacteria</taxon>
        <taxon>Bacillati</taxon>
        <taxon>Bacillota</taxon>
        <taxon>Clostridia</taxon>
        <taxon>Eubacteriales</taxon>
        <taxon>Eubacteriaceae</taxon>
        <taxon>Eubacterium</taxon>
    </lineage>
</organism>
<dbReference type="RefSeq" id="WP_117969364.1">
    <property type="nucleotide sequence ID" value="NZ_CAUEJY010000030.1"/>
</dbReference>
<dbReference type="InterPro" id="IPR050767">
    <property type="entry name" value="Sel1_AlgK"/>
</dbReference>
<dbReference type="AlphaFoldDB" id="A0A413RDS1"/>
<dbReference type="Gene3D" id="1.25.40.10">
    <property type="entry name" value="Tetratricopeptide repeat domain"/>
    <property type="match status" value="1"/>
</dbReference>
<protein>
    <submittedName>
        <fullName evidence="1">Sel1 repeat family protein</fullName>
    </submittedName>
</protein>
<dbReference type="InterPro" id="IPR011990">
    <property type="entry name" value="TPR-like_helical_dom_sf"/>
</dbReference>
<dbReference type="PANTHER" id="PTHR11102:SF160">
    <property type="entry name" value="ERAD-ASSOCIATED E3 UBIQUITIN-PROTEIN LIGASE COMPONENT HRD3"/>
    <property type="match status" value="1"/>
</dbReference>
<dbReference type="Proteomes" id="UP000284779">
    <property type="component" value="Unassembled WGS sequence"/>
</dbReference>
<dbReference type="PANTHER" id="PTHR11102">
    <property type="entry name" value="SEL-1-LIKE PROTEIN"/>
    <property type="match status" value="1"/>
</dbReference>
<dbReference type="SUPFAM" id="SSF81901">
    <property type="entry name" value="HCP-like"/>
    <property type="match status" value="1"/>
</dbReference>